<keyword evidence="1" id="KW-0472">Membrane</keyword>
<name>A0ABW5IT66_9BACT</name>
<reference evidence="3" key="1">
    <citation type="journal article" date="2019" name="Int. J. Syst. Evol. Microbiol.">
        <title>The Global Catalogue of Microorganisms (GCM) 10K type strain sequencing project: providing services to taxonomists for standard genome sequencing and annotation.</title>
        <authorList>
            <consortium name="The Broad Institute Genomics Platform"/>
            <consortium name="The Broad Institute Genome Sequencing Center for Infectious Disease"/>
            <person name="Wu L."/>
            <person name="Ma J."/>
        </authorList>
    </citation>
    <scope>NUCLEOTIDE SEQUENCE [LARGE SCALE GENOMIC DNA]</scope>
    <source>
        <strain evidence="3">KCTC 42498</strain>
    </source>
</reference>
<dbReference type="RefSeq" id="WP_377512767.1">
    <property type="nucleotide sequence ID" value="NZ_JBHULU010000039.1"/>
</dbReference>
<sequence>MASATAQMLRNIGLRSSKRSILMLVVAWVLSLAWLGVNFFWRFASVEVLLIIPILSLSYAIASLFAFIYWGVRDIRERDSSLANLLVGVIVAVTLLYFNFSLFQFALAAT</sequence>
<comment type="caution">
    <text evidence="2">The sequence shown here is derived from an EMBL/GenBank/DDBJ whole genome shotgun (WGS) entry which is preliminary data.</text>
</comment>
<organism evidence="2 3">
    <name type="scientific">Pontibacter locisalis</name>
    <dbReference type="NCBI Taxonomy" id="1719035"/>
    <lineage>
        <taxon>Bacteria</taxon>
        <taxon>Pseudomonadati</taxon>
        <taxon>Bacteroidota</taxon>
        <taxon>Cytophagia</taxon>
        <taxon>Cytophagales</taxon>
        <taxon>Hymenobacteraceae</taxon>
        <taxon>Pontibacter</taxon>
    </lineage>
</organism>
<dbReference type="Proteomes" id="UP001597544">
    <property type="component" value="Unassembled WGS sequence"/>
</dbReference>
<proteinExistence type="predicted"/>
<keyword evidence="3" id="KW-1185">Reference proteome</keyword>
<feature type="transmembrane region" description="Helical" evidence="1">
    <location>
        <begin position="50"/>
        <end position="70"/>
    </location>
</feature>
<keyword evidence="1" id="KW-0812">Transmembrane</keyword>
<gene>
    <name evidence="2" type="ORF">ACFSRY_20540</name>
</gene>
<dbReference type="EMBL" id="JBHULU010000039">
    <property type="protein sequence ID" value="MFD2516272.1"/>
    <property type="molecule type" value="Genomic_DNA"/>
</dbReference>
<evidence type="ECO:0000256" key="1">
    <source>
        <dbReference type="SAM" id="Phobius"/>
    </source>
</evidence>
<feature type="transmembrane region" description="Helical" evidence="1">
    <location>
        <begin position="82"/>
        <end position="107"/>
    </location>
</feature>
<keyword evidence="1" id="KW-1133">Transmembrane helix</keyword>
<evidence type="ECO:0000313" key="3">
    <source>
        <dbReference type="Proteomes" id="UP001597544"/>
    </source>
</evidence>
<protein>
    <submittedName>
        <fullName evidence="2">Uncharacterized protein</fullName>
    </submittedName>
</protein>
<feature type="transmembrane region" description="Helical" evidence="1">
    <location>
        <begin position="21"/>
        <end position="44"/>
    </location>
</feature>
<evidence type="ECO:0000313" key="2">
    <source>
        <dbReference type="EMBL" id="MFD2516272.1"/>
    </source>
</evidence>
<accession>A0ABW5IT66</accession>